<evidence type="ECO:0000259" key="1">
    <source>
        <dbReference type="Pfam" id="PF14243"/>
    </source>
</evidence>
<evidence type="ECO:0000313" key="2">
    <source>
        <dbReference type="EMBL" id="MDC8756088.1"/>
    </source>
</evidence>
<sequence>MHLLYPSDPYEKSQVDEAYVEELAAVAALGLSHSLFSFEDFESDKFNPKQALPVGADILYRGWMMTPEAYERLFNAVKSERAQLKTGVVEYRRCHYLPEWYSLCTDFTPETIVADSNADFVSLMEGKHWPAFFVKDYVKSLTTSRGSVAQSPDGIADVVSLIEKYRGAVEGGVCIRKFEDLVPETEERYFVMNGRACARDGDVPALVQEIAKRIRSPFYSVDTVLATTGELRLIELGDGQVSDRKKWSPERFAAMLHV</sequence>
<organism evidence="2 3">
    <name type="scientific">Janthinobacterium fluminis</name>
    <dbReference type="NCBI Taxonomy" id="2987524"/>
    <lineage>
        <taxon>Bacteria</taxon>
        <taxon>Pseudomonadati</taxon>
        <taxon>Pseudomonadota</taxon>
        <taxon>Betaproteobacteria</taxon>
        <taxon>Burkholderiales</taxon>
        <taxon>Oxalobacteraceae</taxon>
        <taxon>Janthinobacterium</taxon>
    </lineage>
</organism>
<keyword evidence="3" id="KW-1185">Reference proteome</keyword>
<dbReference type="Proteomes" id="UP001221208">
    <property type="component" value="Unassembled WGS sequence"/>
</dbReference>
<name>A0ABT5JVA4_9BURK</name>
<gene>
    <name evidence="2" type="ORF">OIK44_00635</name>
</gene>
<reference evidence="2 3" key="1">
    <citation type="submission" date="2022-10" db="EMBL/GenBank/DDBJ databases">
        <title>Janthinobacterium sp. hw3 Genome sequencing.</title>
        <authorList>
            <person name="Park S."/>
        </authorList>
    </citation>
    <scope>NUCLEOTIDE SEQUENCE [LARGE SCALE GENOMIC DNA]</scope>
    <source>
        <strain evidence="3">hw3</strain>
    </source>
</reference>
<proteinExistence type="predicted"/>
<accession>A0ABT5JVA4</accession>
<dbReference type="InterPro" id="IPR025643">
    <property type="entry name" value="R2K_3"/>
</dbReference>
<dbReference type="RefSeq" id="WP_273668716.1">
    <property type="nucleotide sequence ID" value="NZ_JAQQXR010000001.1"/>
</dbReference>
<dbReference type="EMBL" id="JAQQXR010000001">
    <property type="protein sequence ID" value="MDC8756088.1"/>
    <property type="molecule type" value="Genomic_DNA"/>
</dbReference>
<protein>
    <submittedName>
        <fullName evidence="2">ATP-grasp domain-containing protein</fullName>
    </submittedName>
</protein>
<feature type="domain" description="ATP-grasp" evidence="1">
    <location>
        <begin position="129"/>
        <end position="256"/>
    </location>
</feature>
<dbReference type="Pfam" id="PF14243">
    <property type="entry name" value="R2K_3"/>
    <property type="match status" value="1"/>
</dbReference>
<evidence type="ECO:0000313" key="3">
    <source>
        <dbReference type="Proteomes" id="UP001221208"/>
    </source>
</evidence>
<comment type="caution">
    <text evidence="2">The sequence shown here is derived from an EMBL/GenBank/DDBJ whole genome shotgun (WGS) entry which is preliminary data.</text>
</comment>